<dbReference type="CTD" id="9939859"/>
<reference evidence="1" key="1">
    <citation type="submission" date="2012-04" db="EMBL/GenBank/DDBJ databases">
        <title>The Genome Sequence of Loa loa.</title>
        <authorList>
            <consortium name="The Broad Institute Genome Sequencing Platform"/>
            <consortium name="Broad Institute Genome Sequencing Center for Infectious Disease"/>
            <person name="Nutman T.B."/>
            <person name="Fink D.L."/>
            <person name="Russ C."/>
            <person name="Young S."/>
            <person name="Zeng Q."/>
            <person name="Gargeya S."/>
            <person name="Alvarado L."/>
            <person name="Berlin A."/>
            <person name="Chapman S.B."/>
            <person name="Chen Z."/>
            <person name="Freedman E."/>
            <person name="Gellesch M."/>
            <person name="Goldberg J."/>
            <person name="Griggs A."/>
            <person name="Gujja S."/>
            <person name="Heilman E.R."/>
            <person name="Heiman D."/>
            <person name="Howarth C."/>
            <person name="Mehta T."/>
            <person name="Neiman D."/>
            <person name="Pearson M."/>
            <person name="Roberts A."/>
            <person name="Saif S."/>
            <person name="Shea T."/>
            <person name="Shenoy N."/>
            <person name="Sisk P."/>
            <person name="Stolte C."/>
            <person name="Sykes S."/>
            <person name="White J."/>
            <person name="Yandava C."/>
            <person name="Haas B."/>
            <person name="Henn M.R."/>
            <person name="Nusbaum C."/>
            <person name="Birren B."/>
        </authorList>
    </citation>
    <scope>NUCLEOTIDE SEQUENCE [LARGE SCALE GENOMIC DNA]</scope>
</reference>
<dbReference type="AlphaFoldDB" id="A0A1S0U757"/>
<evidence type="ECO:0000313" key="1">
    <source>
        <dbReference type="EMBL" id="EFO26015.1"/>
    </source>
</evidence>
<name>A0A1S0U757_LOALO</name>
<dbReference type="InParanoid" id="A0A1S0U757"/>
<proteinExistence type="predicted"/>
<protein>
    <submittedName>
        <fullName evidence="1">Uncharacterized protein</fullName>
    </submittedName>
</protein>
<dbReference type="GeneID" id="9939859"/>
<sequence>MKQLTINSVSRCKVAKKRRPIANNKSSPEVTVVKQCKKTFGVENLLLKKENEIHINRQREESKCTMERVVAYRSSGKGMLMGDNLGTAWRYSIIDERVDTGEVC</sequence>
<accession>A0A1S0U757</accession>
<dbReference type="EMBL" id="JH712087">
    <property type="protein sequence ID" value="EFO26015.1"/>
    <property type="molecule type" value="Genomic_DNA"/>
</dbReference>
<gene>
    <name evidence="1" type="ORF">LOAG_02474</name>
</gene>
<organism evidence="1">
    <name type="scientific">Loa loa</name>
    <name type="common">Eye worm</name>
    <name type="synonym">Filaria loa</name>
    <dbReference type="NCBI Taxonomy" id="7209"/>
    <lineage>
        <taxon>Eukaryota</taxon>
        <taxon>Metazoa</taxon>
        <taxon>Ecdysozoa</taxon>
        <taxon>Nematoda</taxon>
        <taxon>Chromadorea</taxon>
        <taxon>Rhabditida</taxon>
        <taxon>Spirurina</taxon>
        <taxon>Spiruromorpha</taxon>
        <taxon>Filarioidea</taxon>
        <taxon>Onchocercidae</taxon>
        <taxon>Loa</taxon>
    </lineage>
</organism>
<dbReference type="KEGG" id="loa:LOAG_02474"/>
<dbReference type="RefSeq" id="XP_003138060.1">
    <property type="nucleotide sequence ID" value="XM_003138012.1"/>
</dbReference>